<evidence type="ECO:0000313" key="2">
    <source>
        <dbReference type="Proteomes" id="UP000676336"/>
    </source>
</evidence>
<comment type="caution">
    <text evidence="1">The sequence shown here is derived from an EMBL/GenBank/DDBJ whole genome shotgun (WGS) entry which is preliminary data.</text>
</comment>
<feature type="non-terminal residue" evidence="1">
    <location>
        <position position="81"/>
    </location>
</feature>
<gene>
    <name evidence="1" type="ORF">SMN809_LOCUS37977</name>
</gene>
<dbReference type="EMBL" id="CAJOBI010097885">
    <property type="protein sequence ID" value="CAF4573738.1"/>
    <property type="molecule type" value="Genomic_DNA"/>
</dbReference>
<dbReference type="AlphaFoldDB" id="A0A8S2YRH0"/>
<sequence>QSENTPSISFIAPTVLTIYHDLLYEQSNILYTSSLCSSLLNSLVSRFGGLLEELGVIIDKSILQKSSSELYRDQIFIYSPF</sequence>
<reference evidence="1" key="1">
    <citation type="submission" date="2021-02" db="EMBL/GenBank/DDBJ databases">
        <authorList>
            <person name="Nowell W R."/>
        </authorList>
    </citation>
    <scope>NUCLEOTIDE SEQUENCE</scope>
</reference>
<protein>
    <submittedName>
        <fullName evidence="1">Uncharacterized protein</fullName>
    </submittedName>
</protein>
<proteinExistence type="predicted"/>
<evidence type="ECO:0000313" key="1">
    <source>
        <dbReference type="EMBL" id="CAF4573738.1"/>
    </source>
</evidence>
<accession>A0A8S2YRH0</accession>
<organism evidence="1 2">
    <name type="scientific">Rotaria magnacalcarata</name>
    <dbReference type="NCBI Taxonomy" id="392030"/>
    <lineage>
        <taxon>Eukaryota</taxon>
        <taxon>Metazoa</taxon>
        <taxon>Spiralia</taxon>
        <taxon>Gnathifera</taxon>
        <taxon>Rotifera</taxon>
        <taxon>Eurotatoria</taxon>
        <taxon>Bdelloidea</taxon>
        <taxon>Philodinida</taxon>
        <taxon>Philodinidae</taxon>
        <taxon>Rotaria</taxon>
    </lineage>
</organism>
<dbReference type="Proteomes" id="UP000676336">
    <property type="component" value="Unassembled WGS sequence"/>
</dbReference>
<name>A0A8S2YRH0_9BILA</name>
<feature type="non-terminal residue" evidence="1">
    <location>
        <position position="1"/>
    </location>
</feature>